<dbReference type="PROSITE" id="PS50076">
    <property type="entry name" value="DNAJ_2"/>
    <property type="match status" value="1"/>
</dbReference>
<accession>A0ABP0MDV3</accession>
<evidence type="ECO:0000259" key="3">
    <source>
        <dbReference type="PROSITE" id="PS50076"/>
    </source>
</evidence>
<dbReference type="SUPFAM" id="SSF46565">
    <property type="entry name" value="Chaperone J-domain"/>
    <property type="match status" value="1"/>
</dbReference>
<organism evidence="4 5">
    <name type="scientific">Durusdinium trenchii</name>
    <dbReference type="NCBI Taxonomy" id="1381693"/>
    <lineage>
        <taxon>Eukaryota</taxon>
        <taxon>Sar</taxon>
        <taxon>Alveolata</taxon>
        <taxon>Dinophyceae</taxon>
        <taxon>Suessiales</taxon>
        <taxon>Symbiodiniaceae</taxon>
        <taxon>Durusdinium</taxon>
    </lineage>
</organism>
<dbReference type="Proteomes" id="UP001642484">
    <property type="component" value="Unassembled WGS sequence"/>
</dbReference>
<dbReference type="InterPro" id="IPR050817">
    <property type="entry name" value="DjlA_DnaK_co-chaperone"/>
</dbReference>
<feature type="region of interest" description="Disordered" evidence="2">
    <location>
        <begin position="448"/>
        <end position="468"/>
    </location>
</feature>
<dbReference type="PROSITE" id="PS00636">
    <property type="entry name" value="DNAJ_1"/>
    <property type="match status" value="1"/>
</dbReference>
<evidence type="ECO:0000313" key="5">
    <source>
        <dbReference type="Proteomes" id="UP001642484"/>
    </source>
</evidence>
<feature type="domain" description="J" evidence="3">
    <location>
        <begin position="3"/>
        <end position="64"/>
    </location>
</feature>
<dbReference type="InterPro" id="IPR018253">
    <property type="entry name" value="DnaJ_domain_CS"/>
</dbReference>
<feature type="compositionally biased region" description="Basic residues" evidence="2">
    <location>
        <begin position="70"/>
        <end position="83"/>
    </location>
</feature>
<dbReference type="PANTHER" id="PTHR24074">
    <property type="entry name" value="CO-CHAPERONE PROTEIN DJLA"/>
    <property type="match status" value="1"/>
</dbReference>
<evidence type="ECO:0000313" key="4">
    <source>
        <dbReference type="EMBL" id="CAK9049326.1"/>
    </source>
</evidence>
<name>A0ABP0MDV3_9DINO</name>
<evidence type="ECO:0000256" key="2">
    <source>
        <dbReference type="SAM" id="MobiDB-lite"/>
    </source>
</evidence>
<keyword evidence="1" id="KW-0175">Coiled coil</keyword>
<feature type="region of interest" description="Disordered" evidence="2">
    <location>
        <begin position="57"/>
        <end position="117"/>
    </location>
</feature>
<dbReference type="Gene3D" id="1.10.287.110">
    <property type="entry name" value="DnaJ domain"/>
    <property type="match status" value="1"/>
</dbReference>
<feature type="compositionally biased region" description="Polar residues" evidence="2">
    <location>
        <begin position="102"/>
        <end position="117"/>
    </location>
</feature>
<proteinExistence type="predicted"/>
<feature type="compositionally biased region" description="Polar residues" evidence="2">
    <location>
        <begin position="173"/>
        <end position="185"/>
    </location>
</feature>
<dbReference type="InterPro" id="IPR001623">
    <property type="entry name" value="DnaJ_domain"/>
</dbReference>
<dbReference type="SMART" id="SM00271">
    <property type="entry name" value="DnaJ"/>
    <property type="match status" value="1"/>
</dbReference>
<dbReference type="Pfam" id="PF00226">
    <property type="entry name" value="DnaJ"/>
    <property type="match status" value="1"/>
</dbReference>
<feature type="region of interest" description="Disordered" evidence="2">
    <location>
        <begin position="163"/>
        <end position="189"/>
    </location>
</feature>
<keyword evidence="5" id="KW-1185">Reference proteome</keyword>
<feature type="coiled-coil region" evidence="1">
    <location>
        <begin position="498"/>
        <end position="556"/>
    </location>
</feature>
<sequence length="587" mass="68007">MGSFYGLLGVTADATAEEIKLAFKRRVLQVHPDKGGSKEAFHLVYLAFETLADPEARKRYDDQRPTKLLPKQKAKPKKSKTKRAQPSEQKERTKPTPKPEHTSQTSGTSKQSASASKVFSHDKLLTKLCKLLKGLTREVRNDVIQKEFTQQQRVLLEKWMQNQHDAETETPAGETSDSQAASTMLVSEKDASDSQAATLHRGSEVVQEETCDATSSTLSLIPAQTKGKLIAQPERERFRRKTRQKKRATEMQGISSRHRFSYRSKVTIDTLHISSRDCDLPTAIEFLIILISVKQRMQGASKDSEALFRSRLEEALEQSLAEHGRSYTDLSPQFDFQQCISFFMGPKIPIFSPTVRSVAEIAKLRTLMAPMRQCVTRPGLRGSIIWHYGLVELEDLWLRIQDAMKEMYESTTEGRRANALRRLRAAYDAHTDRRARHVQFWEQKNMQMHDKENHRSRRRAGPGAGKKTQVLCKAVDRLPVVRRLLLRWRKALIQQERKTQLERRKLLQQQKKEQLKRQRLEALNQRCRKEEEALKRKRARDERDAERRRREALRKRMKVDLTMEEILGALCQAHQHPRILHLWQTDV</sequence>
<gene>
    <name evidence="4" type="ORF">CCMP2556_LOCUS25264</name>
</gene>
<protein>
    <recommendedName>
        <fullName evidence="3">J domain-containing protein</fullName>
    </recommendedName>
</protein>
<dbReference type="EMBL" id="CAXAMN010016891">
    <property type="protein sequence ID" value="CAK9049326.1"/>
    <property type="molecule type" value="Genomic_DNA"/>
</dbReference>
<feature type="compositionally biased region" description="Basic and acidic residues" evidence="2">
    <location>
        <begin position="88"/>
        <end position="101"/>
    </location>
</feature>
<evidence type="ECO:0000256" key="1">
    <source>
        <dbReference type="SAM" id="Coils"/>
    </source>
</evidence>
<reference evidence="4 5" key="1">
    <citation type="submission" date="2024-02" db="EMBL/GenBank/DDBJ databases">
        <authorList>
            <person name="Chen Y."/>
            <person name="Shah S."/>
            <person name="Dougan E. K."/>
            <person name="Thang M."/>
            <person name="Chan C."/>
        </authorList>
    </citation>
    <scope>NUCLEOTIDE SEQUENCE [LARGE SCALE GENOMIC DNA]</scope>
</reference>
<comment type="caution">
    <text evidence="4">The sequence shown here is derived from an EMBL/GenBank/DDBJ whole genome shotgun (WGS) entry which is preliminary data.</text>
</comment>
<dbReference type="InterPro" id="IPR036869">
    <property type="entry name" value="J_dom_sf"/>
</dbReference>
<dbReference type="CDD" id="cd06257">
    <property type="entry name" value="DnaJ"/>
    <property type="match status" value="1"/>
</dbReference>